<feature type="region of interest" description="Disordered" evidence="1">
    <location>
        <begin position="1"/>
        <end position="31"/>
    </location>
</feature>
<proteinExistence type="predicted"/>
<evidence type="ECO:0000256" key="1">
    <source>
        <dbReference type="SAM" id="MobiDB-lite"/>
    </source>
</evidence>
<name>A0A5N6PD78_9ASTR</name>
<dbReference type="AlphaFoldDB" id="A0A5N6PD78"/>
<comment type="caution">
    <text evidence="2">The sequence shown here is derived from an EMBL/GenBank/DDBJ whole genome shotgun (WGS) entry which is preliminary data.</text>
</comment>
<accession>A0A5N6PD78</accession>
<feature type="compositionally biased region" description="Basic and acidic residues" evidence="1">
    <location>
        <begin position="12"/>
        <end position="25"/>
    </location>
</feature>
<dbReference type="EMBL" id="SZYD01000005">
    <property type="protein sequence ID" value="KAD6119076.1"/>
    <property type="molecule type" value="Genomic_DNA"/>
</dbReference>
<sequence>MAGGSEGSWHQEQGEMVRHSDRPSEGRSYSSEATLFPKDNSLLLKAVQDNCFGRSTLRRFKASELPILEAAEEQKLPKTLLSIFLDNTSEINSLIKTVADYPLWYKRC</sequence>
<evidence type="ECO:0000313" key="2">
    <source>
        <dbReference type="EMBL" id="KAD6119076.1"/>
    </source>
</evidence>
<protein>
    <submittedName>
        <fullName evidence="2">Uncharacterized protein</fullName>
    </submittedName>
</protein>
<organism evidence="2 3">
    <name type="scientific">Mikania micrantha</name>
    <name type="common">bitter vine</name>
    <dbReference type="NCBI Taxonomy" id="192012"/>
    <lineage>
        <taxon>Eukaryota</taxon>
        <taxon>Viridiplantae</taxon>
        <taxon>Streptophyta</taxon>
        <taxon>Embryophyta</taxon>
        <taxon>Tracheophyta</taxon>
        <taxon>Spermatophyta</taxon>
        <taxon>Magnoliopsida</taxon>
        <taxon>eudicotyledons</taxon>
        <taxon>Gunneridae</taxon>
        <taxon>Pentapetalae</taxon>
        <taxon>asterids</taxon>
        <taxon>campanulids</taxon>
        <taxon>Asterales</taxon>
        <taxon>Asteraceae</taxon>
        <taxon>Asteroideae</taxon>
        <taxon>Heliantheae alliance</taxon>
        <taxon>Eupatorieae</taxon>
        <taxon>Mikania</taxon>
    </lineage>
</organism>
<dbReference type="Proteomes" id="UP000326396">
    <property type="component" value="Linkage Group LG13"/>
</dbReference>
<reference evidence="2 3" key="1">
    <citation type="submission" date="2019-05" db="EMBL/GenBank/DDBJ databases">
        <title>Mikania micrantha, genome provides insights into the molecular mechanism of rapid growth.</title>
        <authorList>
            <person name="Liu B."/>
        </authorList>
    </citation>
    <scope>NUCLEOTIDE SEQUENCE [LARGE SCALE GENOMIC DNA]</scope>
    <source>
        <strain evidence="2">NLD-2019</strain>
        <tissue evidence="2">Leaf</tissue>
    </source>
</reference>
<evidence type="ECO:0000313" key="3">
    <source>
        <dbReference type="Proteomes" id="UP000326396"/>
    </source>
</evidence>
<keyword evidence="3" id="KW-1185">Reference proteome</keyword>
<gene>
    <name evidence="2" type="ORF">E3N88_10347</name>
</gene>